<dbReference type="CDD" id="cd06263">
    <property type="entry name" value="MAM"/>
    <property type="match status" value="1"/>
</dbReference>
<sequence>MEDNADWQRITQVPSGPQTDHTYAGMCQETGYFLHFNTSAGNLDDRALLESRFFYPKRGFQCLQFYYFNSGSEGDQLNILVKEYTEENPNGTLRLVETVQGMKQVFPLFISFSSRSHWVVFEGVKGSTASNGGFSIDDINLSETVCPHHVWHIRNFTDLLNSSPLGSGGRLYSPPFYTPEGYAFEISLYVNGSATPFNLAMYVSLISGANDNLLQWPCAWQQVTVALLDQHPDIRERMTNVRSITTDPTYIQESSKENFWDKPDKVGTNAYFPNGTHYMRGPGYGTSAFLTHQRLKMRDFIKDDGIFILITTEGCPSGRKNAV</sequence>
<dbReference type="PROSITE" id="PS00740">
    <property type="entry name" value="MAM_1"/>
    <property type="match status" value="1"/>
</dbReference>
<accession>A0A9Q0Y1L6</accession>
<evidence type="ECO:0000259" key="2">
    <source>
        <dbReference type="PROSITE" id="PS50144"/>
    </source>
</evidence>
<gene>
    <name evidence="3" type="ORF">JRQ81_012687</name>
</gene>
<reference evidence="3" key="1">
    <citation type="journal article" date="2023" name="DNA Res.">
        <title>Chromosome-level genome assembly of Phrynocephalus forsythii using third-generation DNA sequencing and Hi-C analysis.</title>
        <authorList>
            <person name="Qi Y."/>
            <person name="Zhao W."/>
            <person name="Zhao Y."/>
            <person name="Niu C."/>
            <person name="Cao S."/>
            <person name="Zhang Y."/>
        </authorList>
    </citation>
    <scope>NUCLEOTIDE SEQUENCE</scope>
    <source>
        <tissue evidence="3">Muscle</tissue>
    </source>
</reference>
<dbReference type="SMART" id="SM00137">
    <property type="entry name" value="MAM"/>
    <property type="match status" value="1"/>
</dbReference>
<dbReference type="Proteomes" id="UP001142489">
    <property type="component" value="Unassembled WGS sequence"/>
</dbReference>
<dbReference type="Pfam" id="PF00629">
    <property type="entry name" value="MAM"/>
    <property type="match status" value="1"/>
</dbReference>
<keyword evidence="4" id="KW-1185">Reference proteome</keyword>
<dbReference type="AlphaFoldDB" id="A0A9Q0Y1L6"/>
<dbReference type="Gene3D" id="2.60.120.200">
    <property type="match status" value="1"/>
</dbReference>
<evidence type="ECO:0000259" key="1">
    <source>
        <dbReference type="PROSITE" id="PS50060"/>
    </source>
</evidence>
<dbReference type="InterPro" id="IPR002083">
    <property type="entry name" value="MATH/TRAF_dom"/>
</dbReference>
<dbReference type="PROSITE" id="PS50060">
    <property type="entry name" value="MAM_2"/>
    <property type="match status" value="1"/>
</dbReference>
<dbReference type="SUPFAM" id="SSF49599">
    <property type="entry name" value="TRAF domain-like"/>
    <property type="match status" value="1"/>
</dbReference>
<dbReference type="PANTHER" id="PTHR23282">
    <property type="entry name" value="APICAL ENDOSOMAL GLYCOPROTEIN PRECURSOR"/>
    <property type="match status" value="1"/>
</dbReference>
<dbReference type="FunFam" id="2.60.210.10:FF:000009">
    <property type="entry name" value="Meprin A subunit"/>
    <property type="match status" value="1"/>
</dbReference>
<dbReference type="Pfam" id="PF22486">
    <property type="entry name" value="MATH_2"/>
    <property type="match status" value="1"/>
</dbReference>
<feature type="domain" description="MATH" evidence="2">
    <location>
        <begin position="146"/>
        <end position="312"/>
    </location>
</feature>
<dbReference type="InterPro" id="IPR000998">
    <property type="entry name" value="MAM_dom"/>
</dbReference>
<comment type="caution">
    <text evidence="3">The sequence shown here is derived from an EMBL/GenBank/DDBJ whole genome shotgun (WGS) entry which is preliminary data.</text>
</comment>
<name>A0A9Q0Y1L6_9SAUR</name>
<dbReference type="InterPro" id="IPR051560">
    <property type="entry name" value="MAM_domain-containing"/>
</dbReference>
<dbReference type="GO" id="GO:0016020">
    <property type="term" value="C:membrane"/>
    <property type="evidence" value="ECO:0007669"/>
    <property type="project" value="InterPro"/>
</dbReference>
<dbReference type="PROSITE" id="PS50144">
    <property type="entry name" value="MATH"/>
    <property type="match status" value="1"/>
</dbReference>
<protein>
    <recommendedName>
        <fullName evidence="5">Meprin A subunit beta</fullName>
    </recommendedName>
</protein>
<dbReference type="Gene3D" id="2.60.210.10">
    <property type="entry name" value="Apoptosis, Tumor Necrosis Factor Receptor Associated Protein 2, Chain A"/>
    <property type="match status" value="1"/>
</dbReference>
<dbReference type="InterPro" id="IPR013320">
    <property type="entry name" value="ConA-like_dom_sf"/>
</dbReference>
<proteinExistence type="predicted"/>
<dbReference type="EMBL" id="JAPFRF010000003">
    <property type="protein sequence ID" value="KAJ7338785.1"/>
    <property type="molecule type" value="Genomic_DNA"/>
</dbReference>
<evidence type="ECO:0000313" key="3">
    <source>
        <dbReference type="EMBL" id="KAJ7338785.1"/>
    </source>
</evidence>
<evidence type="ECO:0008006" key="5">
    <source>
        <dbReference type="Google" id="ProtNLM"/>
    </source>
</evidence>
<dbReference type="PRINTS" id="PR00020">
    <property type="entry name" value="MAMDOMAIN"/>
</dbReference>
<dbReference type="OrthoDB" id="291007at2759"/>
<feature type="domain" description="MAM" evidence="1">
    <location>
        <begin position="1"/>
        <end position="148"/>
    </location>
</feature>
<dbReference type="InterPro" id="IPR008974">
    <property type="entry name" value="TRAF-like"/>
</dbReference>
<dbReference type="PANTHER" id="PTHR23282:SF101">
    <property type="entry name" value="MAM DOMAIN-CONTAINING PROTEIN"/>
    <property type="match status" value="1"/>
</dbReference>
<dbReference type="SUPFAM" id="SSF49899">
    <property type="entry name" value="Concanavalin A-like lectins/glucanases"/>
    <property type="match status" value="1"/>
</dbReference>
<evidence type="ECO:0000313" key="4">
    <source>
        <dbReference type="Proteomes" id="UP001142489"/>
    </source>
</evidence>
<organism evidence="3 4">
    <name type="scientific">Phrynocephalus forsythii</name>
    <dbReference type="NCBI Taxonomy" id="171643"/>
    <lineage>
        <taxon>Eukaryota</taxon>
        <taxon>Metazoa</taxon>
        <taxon>Chordata</taxon>
        <taxon>Craniata</taxon>
        <taxon>Vertebrata</taxon>
        <taxon>Euteleostomi</taxon>
        <taxon>Lepidosauria</taxon>
        <taxon>Squamata</taxon>
        <taxon>Bifurcata</taxon>
        <taxon>Unidentata</taxon>
        <taxon>Episquamata</taxon>
        <taxon>Toxicofera</taxon>
        <taxon>Iguania</taxon>
        <taxon>Acrodonta</taxon>
        <taxon>Agamidae</taxon>
        <taxon>Agaminae</taxon>
        <taxon>Phrynocephalus</taxon>
    </lineage>
</organism>